<reference evidence="6" key="1">
    <citation type="submission" date="2015-04" db="UniProtKB">
        <authorList>
            <consortium name="EnsemblPlants"/>
        </authorList>
    </citation>
    <scope>IDENTIFICATION</scope>
</reference>
<feature type="compositionally biased region" description="Basic and acidic residues" evidence="4">
    <location>
        <begin position="241"/>
        <end position="260"/>
    </location>
</feature>
<dbReference type="Gene3D" id="1.20.1280.170">
    <property type="entry name" value="Exocyst complex component Exo70"/>
    <property type="match status" value="1"/>
</dbReference>
<dbReference type="GO" id="GO:0015031">
    <property type="term" value="P:protein transport"/>
    <property type="evidence" value="ECO:0007669"/>
    <property type="project" value="UniProtKB-KW"/>
</dbReference>
<keyword evidence="2 3" id="KW-0813">Transport</keyword>
<accession>A0A0E0BPA4</accession>
<evidence type="ECO:0000256" key="2">
    <source>
        <dbReference type="ARBA" id="ARBA00022448"/>
    </source>
</evidence>
<evidence type="ECO:0000256" key="3">
    <source>
        <dbReference type="RuleBase" id="RU365026"/>
    </source>
</evidence>
<dbReference type="InterPro" id="IPR046364">
    <property type="entry name" value="Exo70_C"/>
</dbReference>
<keyword evidence="7" id="KW-1185">Reference proteome</keyword>
<dbReference type="GO" id="GO:0006887">
    <property type="term" value="P:exocytosis"/>
    <property type="evidence" value="ECO:0007669"/>
    <property type="project" value="UniProtKB-KW"/>
</dbReference>
<keyword evidence="3" id="KW-0653">Protein transport</keyword>
<dbReference type="STRING" id="40148.A0A0E0BPA4"/>
<evidence type="ECO:0000259" key="5">
    <source>
        <dbReference type="Pfam" id="PF03081"/>
    </source>
</evidence>
<organism evidence="6">
    <name type="scientific">Oryza glumipatula</name>
    <dbReference type="NCBI Taxonomy" id="40148"/>
    <lineage>
        <taxon>Eukaryota</taxon>
        <taxon>Viridiplantae</taxon>
        <taxon>Streptophyta</taxon>
        <taxon>Embryophyta</taxon>
        <taxon>Tracheophyta</taxon>
        <taxon>Spermatophyta</taxon>
        <taxon>Magnoliopsida</taxon>
        <taxon>Liliopsida</taxon>
        <taxon>Poales</taxon>
        <taxon>Poaceae</taxon>
        <taxon>BOP clade</taxon>
        <taxon>Oryzoideae</taxon>
        <taxon>Oryzeae</taxon>
        <taxon>Oryzinae</taxon>
        <taxon>Oryza</taxon>
    </lineage>
</organism>
<comment type="function">
    <text evidence="3">Component of the exocyst complex.</text>
</comment>
<keyword evidence="3" id="KW-0268">Exocytosis</keyword>
<dbReference type="Gramene" id="OGLUM12G04320.2">
    <property type="protein sequence ID" value="OGLUM12G04320.2"/>
    <property type="gene ID" value="OGLUM12G04320"/>
</dbReference>
<feature type="domain" description="Exocyst complex subunit Exo70 C-terminal" evidence="5">
    <location>
        <begin position="340"/>
        <end position="471"/>
    </location>
</feature>
<dbReference type="GO" id="GO:0000145">
    <property type="term" value="C:exocyst"/>
    <property type="evidence" value="ECO:0007669"/>
    <property type="project" value="InterPro"/>
</dbReference>
<protein>
    <recommendedName>
        <fullName evidence="3">Exocyst subunit Exo70 family protein</fullName>
    </recommendedName>
</protein>
<dbReference type="AlphaFoldDB" id="A0A0E0BPA4"/>
<dbReference type="Pfam" id="PF03081">
    <property type="entry name" value="Exo70_C"/>
    <property type="match status" value="2"/>
</dbReference>
<dbReference type="SUPFAM" id="SSF74788">
    <property type="entry name" value="Cullin repeat-like"/>
    <property type="match status" value="1"/>
</dbReference>
<proteinExistence type="inferred from homology"/>
<reference evidence="6" key="2">
    <citation type="submission" date="2018-05" db="EMBL/GenBank/DDBJ databases">
        <title>OgluRS3 (Oryza glumaepatula Reference Sequence Version 3).</title>
        <authorList>
            <person name="Zhang J."/>
            <person name="Kudrna D."/>
            <person name="Lee S."/>
            <person name="Talag J."/>
            <person name="Welchert J."/>
            <person name="Wing R.A."/>
        </authorList>
    </citation>
    <scope>NUCLEOTIDE SEQUENCE [LARGE SCALE GENOMIC DNA]</scope>
</reference>
<feature type="region of interest" description="Disordered" evidence="4">
    <location>
        <begin position="229"/>
        <end position="265"/>
    </location>
</feature>
<dbReference type="eggNOG" id="KOG2344">
    <property type="taxonomic scope" value="Eukaryota"/>
</dbReference>
<dbReference type="GO" id="GO:0005546">
    <property type="term" value="F:phosphatidylinositol-4,5-bisphosphate binding"/>
    <property type="evidence" value="ECO:0007669"/>
    <property type="project" value="InterPro"/>
</dbReference>
<dbReference type="PANTHER" id="PTHR12542:SF86">
    <property type="entry name" value="EXOCYST SUBUNIT EXO70 FAMILY PROTEIN"/>
    <property type="match status" value="1"/>
</dbReference>
<evidence type="ECO:0000256" key="4">
    <source>
        <dbReference type="SAM" id="MobiDB-lite"/>
    </source>
</evidence>
<dbReference type="PANTHER" id="PTHR12542">
    <property type="entry name" value="EXOCYST COMPLEX PROTEIN EXO70"/>
    <property type="match status" value="1"/>
</dbReference>
<evidence type="ECO:0000313" key="6">
    <source>
        <dbReference type="EnsemblPlants" id="OGLUM12G04320.2"/>
    </source>
</evidence>
<dbReference type="Pfam" id="PF20669">
    <property type="entry name" value="Exo70_N"/>
    <property type="match status" value="1"/>
</dbReference>
<evidence type="ECO:0000256" key="1">
    <source>
        <dbReference type="ARBA" id="ARBA00006756"/>
    </source>
</evidence>
<dbReference type="InterPro" id="IPR016159">
    <property type="entry name" value="Cullin_repeat-like_dom_sf"/>
</dbReference>
<dbReference type="Proteomes" id="UP000026961">
    <property type="component" value="Chromosome 12"/>
</dbReference>
<name>A0A0E0BPA4_9ORYZ</name>
<evidence type="ECO:0000313" key="7">
    <source>
        <dbReference type="Proteomes" id="UP000026961"/>
    </source>
</evidence>
<comment type="similarity">
    <text evidence="1 3">Belongs to the EXO70 family.</text>
</comment>
<sequence>MGVAELPRVMDALARRASTLRDALGRSQGNTESMVAILGSFDHRLSALEAAMRPTQVLLRPRGGGEMGVAELPRVMDALARRASTLRDALGRSQGNTESMVAILGSFDHRLSALEAAMRPTQVRTHAIRMAHENIDKTIKAADAILSQFDLARRAEATILRGPHEDLEGYLEAVDLLKSIVRFFASNKSLKNNDGLLNRVNNILSKSALKIEEEFKQLMTTYSKPIEPDRLFDCLPKPPRAPKDDNDADGGHTHSEHPSKGLETGICRTPTLMPPRILPLLHDIAQQLVQAGNQQSCYRIYRDSRGSALEVSLRKLGVEKLSKDDVQRMQWEALEAKIGNWTQFMRIAVKLLLAGERRICDQVFDGINFNKDQCFAELAGSSVLTLLSFGDAVAKSKRSPEKLFVLLDMYEVMHELQPEVEEIFEGRFCSEMREAALGLTRRLAQTAQETFADFEEAVEKDTSKTIVQDGTSTLKILFQEFETGSETESQLAVVTMKIMQALQNNLDGKSKQYKDPALTYIFLMNNIHYMVRSVRRSEAKDILGDDWIQRHRRVVQQNANQYKRVAWAKLLKCSNDAYSNLLIADQNGQLVLSQLKVHLKPTAEILQTLSVQATGSSPAELSSSGVSRAMIKERFKSFNMQFEELHAKQTQWTIPDQELRESLRLAVAEVLLPAYRNLVEHGKNPNKYIRYSPENIDQALGEFFDGQQFGEQKR</sequence>
<dbReference type="InterPro" id="IPR004140">
    <property type="entry name" value="Exo70"/>
</dbReference>
<feature type="domain" description="Exocyst complex subunit Exo70 C-terminal" evidence="5">
    <location>
        <begin position="479"/>
        <end position="701"/>
    </location>
</feature>
<dbReference type="EnsemblPlants" id="OGLUM12G04320.2">
    <property type="protein sequence ID" value="OGLUM12G04320.2"/>
    <property type="gene ID" value="OGLUM12G04320"/>
</dbReference>